<dbReference type="RefSeq" id="WP_214187585.1">
    <property type="nucleotide sequence ID" value="NZ_BSDS01000002.1"/>
</dbReference>
<accession>A0A9W6G1N3</accession>
<dbReference type="InterPro" id="IPR003615">
    <property type="entry name" value="HNH_nuc"/>
</dbReference>
<evidence type="ECO:0000313" key="3">
    <source>
        <dbReference type="Proteomes" id="UP001144352"/>
    </source>
</evidence>
<organism evidence="2 3">
    <name type="scientific">Geobacter hydrogenophilus</name>
    <dbReference type="NCBI Taxonomy" id="40983"/>
    <lineage>
        <taxon>Bacteria</taxon>
        <taxon>Pseudomonadati</taxon>
        <taxon>Thermodesulfobacteriota</taxon>
        <taxon>Desulfuromonadia</taxon>
        <taxon>Geobacterales</taxon>
        <taxon>Geobacteraceae</taxon>
        <taxon>Geobacter</taxon>
    </lineage>
</organism>
<comment type="caution">
    <text evidence="2">The sequence shown here is derived from an EMBL/GenBank/DDBJ whole genome shotgun (WGS) entry which is preliminary data.</text>
</comment>
<dbReference type="EMBL" id="BSDS01000002">
    <property type="protein sequence ID" value="GLI38782.1"/>
    <property type="molecule type" value="Genomic_DNA"/>
</dbReference>
<proteinExistence type="predicted"/>
<reference evidence="2" key="1">
    <citation type="submission" date="2022-12" db="EMBL/GenBank/DDBJ databases">
        <title>Reference genome sequencing for broad-spectrum identification of bacterial and archaeal isolates by mass spectrometry.</title>
        <authorList>
            <person name="Sekiguchi Y."/>
            <person name="Tourlousse D.M."/>
        </authorList>
    </citation>
    <scope>NUCLEOTIDE SEQUENCE</scope>
    <source>
        <strain evidence="2">H2</strain>
    </source>
</reference>
<protein>
    <recommendedName>
        <fullName evidence="1">HNH nuclease domain-containing protein</fullName>
    </recommendedName>
</protein>
<feature type="domain" description="HNH nuclease" evidence="1">
    <location>
        <begin position="91"/>
        <end position="132"/>
    </location>
</feature>
<dbReference type="InterPro" id="IPR044925">
    <property type="entry name" value="His-Me_finger_sf"/>
</dbReference>
<sequence length="174" mass="20780">MKTQLVTMHCGWQNPDASSTQRHCNRQCSGYFSRNLLSNRWKIKRKRQEKPYIPSSSPLWDKASHHTTKDGYIQLRVYDATTRQLYQRMEHIVTWERHHGSRVPDGCIIHHRDENRENNRVDNLLCMSRAAHTEMHAELKRLKMTITPDEYLDHRENIMLKYQSEVFVPGPRHC</sequence>
<evidence type="ECO:0000313" key="2">
    <source>
        <dbReference type="EMBL" id="GLI38782.1"/>
    </source>
</evidence>
<dbReference type="SUPFAM" id="SSF54060">
    <property type="entry name" value="His-Me finger endonucleases"/>
    <property type="match status" value="1"/>
</dbReference>
<dbReference type="AlphaFoldDB" id="A0A9W6G1N3"/>
<dbReference type="Proteomes" id="UP001144352">
    <property type="component" value="Unassembled WGS sequence"/>
</dbReference>
<evidence type="ECO:0000259" key="1">
    <source>
        <dbReference type="Pfam" id="PF13392"/>
    </source>
</evidence>
<gene>
    <name evidence="2" type="ORF">GHYDROH2_22830</name>
</gene>
<dbReference type="Pfam" id="PF13392">
    <property type="entry name" value="HNH_3"/>
    <property type="match status" value="1"/>
</dbReference>
<dbReference type="Gene3D" id="3.90.75.20">
    <property type="match status" value="1"/>
</dbReference>
<name>A0A9W6G1N3_9BACT</name>
<keyword evidence="3" id="KW-1185">Reference proteome</keyword>